<feature type="compositionally biased region" description="Polar residues" evidence="1">
    <location>
        <begin position="461"/>
        <end position="488"/>
    </location>
</feature>
<evidence type="ECO:0008006" key="4">
    <source>
        <dbReference type="Google" id="ProtNLM"/>
    </source>
</evidence>
<feature type="compositionally biased region" description="Acidic residues" evidence="1">
    <location>
        <begin position="310"/>
        <end position="320"/>
    </location>
</feature>
<feature type="region of interest" description="Disordered" evidence="1">
    <location>
        <begin position="1"/>
        <end position="86"/>
    </location>
</feature>
<organism evidence="2 3">
    <name type="scientific">Cadophora malorum</name>
    <dbReference type="NCBI Taxonomy" id="108018"/>
    <lineage>
        <taxon>Eukaryota</taxon>
        <taxon>Fungi</taxon>
        <taxon>Dikarya</taxon>
        <taxon>Ascomycota</taxon>
        <taxon>Pezizomycotina</taxon>
        <taxon>Leotiomycetes</taxon>
        <taxon>Helotiales</taxon>
        <taxon>Ploettnerulaceae</taxon>
        <taxon>Cadophora</taxon>
    </lineage>
</organism>
<dbReference type="AlphaFoldDB" id="A0A8H7T4R4"/>
<feature type="compositionally biased region" description="Low complexity" evidence="1">
    <location>
        <begin position="35"/>
        <end position="50"/>
    </location>
</feature>
<sequence>YIYKPTPSRSKNTTTRRKPGPEQLSTLNKLQHIKSSSASLSTPRPAAAAAADDDESYSPGIQGTGTDYGGSDKANNDETDDDRDLPTIEELLFIKLQAQGFTTGVRAPGKTGRVEEVAADERGGSVDQSRSAQSDNSGGSPDDPIVLLGDGNLSASEAEANDVSLRAESATVPGAGLFDNLETAIDSITPAPPRSSDGWHDIDDFPEPAPRLRLAKQGASTPDLLTPHAPSSRLSTEPLHDSISTGSGATTPSSSPPLQHCRASLETQLSQEGHLHPGQGVAEEHKLFDHVLETLLDDERVRKQQAGQEKDEDNSEDGDEGPQQAINIGAPVVTAERAGGSPRPANRQQSLPNLDPSPESSHSEAGSRSGGDSDDELNTTNSAEDDEKKPRPAKRKQLSSSHGIVTRKKRKRPQESSSRQRRPLSEPRRQYLKSHSSRDQCSRLPTSSSAKGRLPSPAPSMPQSIDTKMSLGDSNLSPSSRATSPTLTEITFRPHSAHCYSFTATIWDGCDGRGVSLAQLARLIANTGHVGKIDDFTIKSMKQDSYLLSGFSRHGSSSITAEAGRDYVDATRTRPQDGKAVDTGAFTSRGSELSSGDDDESGKSHSDPELGGDGDSDRCSSEDELFCSGTRINVPWDPIDEQRLLAYKKERKSWKWIFRQFPGRTQAAVRTRLNMVQARGE</sequence>
<name>A0A8H7T4R4_9HELO</name>
<feature type="compositionally biased region" description="Basic and acidic residues" evidence="1">
    <location>
        <begin position="566"/>
        <end position="580"/>
    </location>
</feature>
<feature type="region of interest" description="Disordered" evidence="1">
    <location>
        <begin position="102"/>
        <end position="162"/>
    </location>
</feature>
<dbReference type="OrthoDB" id="5380548at2759"/>
<feature type="region of interest" description="Disordered" evidence="1">
    <location>
        <begin position="186"/>
        <end position="208"/>
    </location>
</feature>
<feature type="compositionally biased region" description="Polar residues" evidence="1">
    <location>
        <begin position="126"/>
        <end position="139"/>
    </location>
</feature>
<feature type="region of interest" description="Disordered" evidence="1">
    <location>
        <begin position="298"/>
        <end position="488"/>
    </location>
</feature>
<feature type="compositionally biased region" description="Basic and acidic residues" evidence="1">
    <location>
        <begin position="112"/>
        <end position="124"/>
    </location>
</feature>
<dbReference type="Proteomes" id="UP000664132">
    <property type="component" value="Unassembled WGS sequence"/>
</dbReference>
<proteinExistence type="predicted"/>
<feature type="compositionally biased region" description="Polar residues" evidence="1">
    <location>
        <begin position="346"/>
        <end position="366"/>
    </location>
</feature>
<reference evidence="2" key="1">
    <citation type="submission" date="2021-02" db="EMBL/GenBank/DDBJ databases">
        <title>Genome sequence Cadophora malorum strain M34.</title>
        <authorList>
            <person name="Stefanovic E."/>
            <person name="Vu D."/>
            <person name="Scully C."/>
            <person name="Dijksterhuis J."/>
            <person name="Roader J."/>
            <person name="Houbraken J."/>
        </authorList>
    </citation>
    <scope>NUCLEOTIDE SEQUENCE</scope>
    <source>
        <strain evidence="2">M34</strain>
    </source>
</reference>
<feature type="compositionally biased region" description="Low complexity" evidence="1">
    <location>
        <begin position="242"/>
        <end position="257"/>
    </location>
</feature>
<evidence type="ECO:0000313" key="2">
    <source>
        <dbReference type="EMBL" id="KAG4412367.1"/>
    </source>
</evidence>
<feature type="non-terminal residue" evidence="2">
    <location>
        <position position="681"/>
    </location>
</feature>
<evidence type="ECO:0000313" key="3">
    <source>
        <dbReference type="Proteomes" id="UP000664132"/>
    </source>
</evidence>
<feature type="region of interest" description="Disordered" evidence="1">
    <location>
        <begin position="566"/>
        <end position="622"/>
    </location>
</feature>
<gene>
    <name evidence="2" type="ORF">IFR04_014504</name>
</gene>
<keyword evidence="3" id="KW-1185">Reference proteome</keyword>
<comment type="caution">
    <text evidence="2">The sequence shown here is derived from an EMBL/GenBank/DDBJ whole genome shotgun (WGS) entry which is preliminary data.</text>
</comment>
<evidence type="ECO:0000256" key="1">
    <source>
        <dbReference type="SAM" id="MobiDB-lite"/>
    </source>
</evidence>
<protein>
    <recommendedName>
        <fullName evidence="4">Myb-like domain-containing protein</fullName>
    </recommendedName>
</protein>
<feature type="region of interest" description="Disordered" evidence="1">
    <location>
        <begin position="220"/>
        <end position="286"/>
    </location>
</feature>
<accession>A0A8H7T4R4</accession>
<dbReference type="EMBL" id="JAFJYH010000384">
    <property type="protein sequence ID" value="KAG4412367.1"/>
    <property type="molecule type" value="Genomic_DNA"/>
</dbReference>